<gene>
    <name evidence="2" type="ORF">niasHT_025168</name>
</gene>
<evidence type="ECO:0000313" key="3">
    <source>
        <dbReference type="Proteomes" id="UP001620626"/>
    </source>
</evidence>
<sequence>MQNNKIPDSLSSAVTVRPSRFGRHDSAGTVTSPKKRKYSHKKPGGGLSNYDAKYAEKFKADSIQKSNKGIDKFFCKACDQNYKIQKMGEKAITEHIKTTKHKKNLAEFNRSVPLTDFVKLKSASEEKRCLAAELTLAYHCARHNFSMNSANCSSELFGVVFSADPAAIEFASKRGKTTALIRGVISPHFLNILLDEIKKTGRFSIGIDSTSMDNIRYYAIVIRYWHGETKTGILEVCSETSEKALDMEVLLMSVLDRCGLPLAHFVSLCADNTTANFGGRERRGQNNLFHFLSQKKTNLVGIGCSSHICNNAIGYAVEKCDYDVRNFSRTIADHFSNHPGRWELFQEMAAEENVIIFGVEIEEMDALFGEIAELKQTLKELQDDRFNRKNVDEKWLNSRTRDWTIRQRTIRQWTIRQ</sequence>
<feature type="region of interest" description="Disordered" evidence="1">
    <location>
        <begin position="1"/>
        <end position="45"/>
    </location>
</feature>
<dbReference type="InterPro" id="IPR036236">
    <property type="entry name" value="Znf_C2H2_sf"/>
</dbReference>
<dbReference type="AlphaFoldDB" id="A0ABD2JLB5"/>
<protein>
    <submittedName>
        <fullName evidence="2">Uncharacterized protein</fullName>
    </submittedName>
</protein>
<reference evidence="2 3" key="1">
    <citation type="submission" date="2024-10" db="EMBL/GenBank/DDBJ databases">
        <authorList>
            <person name="Kim D."/>
        </authorList>
    </citation>
    <scope>NUCLEOTIDE SEQUENCE [LARGE SCALE GENOMIC DNA]</scope>
    <source>
        <strain evidence="2">BH-2024</strain>
    </source>
</reference>
<feature type="compositionally biased region" description="Polar residues" evidence="1">
    <location>
        <begin position="1"/>
        <end position="14"/>
    </location>
</feature>
<dbReference type="SUPFAM" id="SSF57667">
    <property type="entry name" value="beta-beta-alpha zinc fingers"/>
    <property type="match status" value="1"/>
</dbReference>
<evidence type="ECO:0000256" key="1">
    <source>
        <dbReference type="SAM" id="MobiDB-lite"/>
    </source>
</evidence>
<keyword evidence="3" id="KW-1185">Reference proteome</keyword>
<accession>A0ABD2JLB5</accession>
<organism evidence="2 3">
    <name type="scientific">Heterodera trifolii</name>
    <dbReference type="NCBI Taxonomy" id="157864"/>
    <lineage>
        <taxon>Eukaryota</taxon>
        <taxon>Metazoa</taxon>
        <taxon>Ecdysozoa</taxon>
        <taxon>Nematoda</taxon>
        <taxon>Chromadorea</taxon>
        <taxon>Rhabditida</taxon>
        <taxon>Tylenchina</taxon>
        <taxon>Tylenchomorpha</taxon>
        <taxon>Tylenchoidea</taxon>
        <taxon>Heteroderidae</taxon>
        <taxon>Heteroderinae</taxon>
        <taxon>Heterodera</taxon>
    </lineage>
</organism>
<evidence type="ECO:0000313" key="2">
    <source>
        <dbReference type="EMBL" id="KAL3091406.1"/>
    </source>
</evidence>
<dbReference type="Proteomes" id="UP001620626">
    <property type="component" value="Unassembled WGS sequence"/>
</dbReference>
<dbReference type="EMBL" id="JBICBT010000942">
    <property type="protein sequence ID" value="KAL3091406.1"/>
    <property type="molecule type" value="Genomic_DNA"/>
</dbReference>
<dbReference type="PANTHER" id="PTHR37162">
    <property type="entry name" value="HAT FAMILY DIMERISATION DOMAINCONTAINING PROTEIN-RELATED"/>
    <property type="match status" value="1"/>
</dbReference>
<proteinExistence type="predicted"/>
<dbReference type="PANTHER" id="PTHR37162:SF1">
    <property type="entry name" value="BED-TYPE DOMAIN-CONTAINING PROTEIN"/>
    <property type="match status" value="1"/>
</dbReference>
<comment type="caution">
    <text evidence="2">The sequence shown here is derived from an EMBL/GenBank/DDBJ whole genome shotgun (WGS) entry which is preliminary data.</text>
</comment>
<name>A0ABD2JLB5_9BILA</name>
<feature type="compositionally biased region" description="Basic residues" evidence="1">
    <location>
        <begin position="33"/>
        <end position="43"/>
    </location>
</feature>